<organism evidence="4 5">
    <name type="scientific">Colletotrichum orbiculare (strain 104-T / ATCC 96160 / CBS 514.97 / LARS 414 / MAFF 240422)</name>
    <name type="common">Cucumber anthracnose fungus</name>
    <name type="synonym">Colletotrichum lagenarium</name>
    <dbReference type="NCBI Taxonomy" id="1213857"/>
    <lineage>
        <taxon>Eukaryota</taxon>
        <taxon>Fungi</taxon>
        <taxon>Dikarya</taxon>
        <taxon>Ascomycota</taxon>
        <taxon>Pezizomycotina</taxon>
        <taxon>Sordariomycetes</taxon>
        <taxon>Hypocreomycetidae</taxon>
        <taxon>Glomerellales</taxon>
        <taxon>Glomerellaceae</taxon>
        <taxon>Colletotrichum</taxon>
        <taxon>Colletotrichum orbiculare species complex</taxon>
    </lineage>
</organism>
<dbReference type="AlphaFoldDB" id="A0A484G649"/>
<keyword evidence="2" id="KW-0732">Signal</keyword>
<dbReference type="OrthoDB" id="4842829at2759"/>
<name>A0A484G649_COLOR</name>
<keyword evidence="5" id="KW-1185">Reference proteome</keyword>
<evidence type="ECO:0000313" key="4">
    <source>
        <dbReference type="EMBL" id="TDZ25591.1"/>
    </source>
</evidence>
<accession>A0A484G649</accession>
<evidence type="ECO:0000259" key="3">
    <source>
        <dbReference type="Pfam" id="PF00732"/>
    </source>
</evidence>
<gene>
    <name evidence="4" type="primary">betA-2</name>
    <name evidence="4" type="ORF">Cob_v001851</name>
</gene>
<dbReference type="PANTHER" id="PTHR11552">
    <property type="entry name" value="GLUCOSE-METHANOL-CHOLINE GMC OXIDOREDUCTASE"/>
    <property type="match status" value="1"/>
</dbReference>
<dbReference type="GO" id="GO:0016614">
    <property type="term" value="F:oxidoreductase activity, acting on CH-OH group of donors"/>
    <property type="evidence" value="ECO:0007669"/>
    <property type="project" value="InterPro"/>
</dbReference>
<dbReference type="Proteomes" id="UP000014480">
    <property type="component" value="Unassembled WGS sequence"/>
</dbReference>
<reference evidence="5" key="1">
    <citation type="journal article" date="2013" name="New Phytol.">
        <title>Comparative genomic and transcriptomic analyses reveal the hemibiotrophic stage shift of Colletotrichum fungi.</title>
        <authorList>
            <person name="Gan P."/>
            <person name="Ikeda K."/>
            <person name="Irieda H."/>
            <person name="Narusaka M."/>
            <person name="O'Connell R.J."/>
            <person name="Narusaka Y."/>
            <person name="Takano Y."/>
            <person name="Kubo Y."/>
            <person name="Shirasu K."/>
        </authorList>
    </citation>
    <scope>NUCLEOTIDE SEQUENCE [LARGE SCALE GENOMIC DNA]</scope>
    <source>
        <strain evidence="5">104-T / ATCC 96160 / CBS 514.97 / LARS 414 / MAFF 240422</strain>
    </source>
</reference>
<dbReference type="InterPro" id="IPR012132">
    <property type="entry name" value="GMC_OxRdtase"/>
</dbReference>
<feature type="domain" description="Glucose-methanol-choline oxidoreductase N-terminal" evidence="3">
    <location>
        <begin position="189"/>
        <end position="294"/>
    </location>
</feature>
<dbReference type="EMBL" id="AMCV02000002">
    <property type="protein sequence ID" value="TDZ25591.1"/>
    <property type="molecule type" value="Genomic_DNA"/>
</dbReference>
<comment type="caution">
    <text evidence="4">The sequence shown here is derived from an EMBL/GenBank/DDBJ whole genome shotgun (WGS) entry which is preliminary data.</text>
</comment>
<reference evidence="5" key="2">
    <citation type="journal article" date="2019" name="Mol. Plant Microbe Interact.">
        <title>Genome sequence resources for four phytopathogenic fungi from the Colletotrichum orbiculare species complex.</title>
        <authorList>
            <person name="Gan P."/>
            <person name="Tsushima A."/>
            <person name="Narusaka M."/>
            <person name="Narusaka Y."/>
            <person name="Takano Y."/>
            <person name="Kubo Y."/>
            <person name="Shirasu K."/>
        </authorList>
    </citation>
    <scope>GENOME REANNOTATION</scope>
    <source>
        <strain evidence="5">104-T / ATCC 96160 / CBS 514.97 / LARS 414 / MAFF 240422</strain>
    </source>
</reference>
<evidence type="ECO:0000313" key="5">
    <source>
        <dbReference type="Proteomes" id="UP000014480"/>
    </source>
</evidence>
<dbReference type="InterPro" id="IPR036188">
    <property type="entry name" value="FAD/NAD-bd_sf"/>
</dbReference>
<dbReference type="SUPFAM" id="SSF51905">
    <property type="entry name" value="FAD/NAD(P)-binding domain"/>
    <property type="match status" value="1"/>
</dbReference>
<dbReference type="Gene3D" id="3.50.50.60">
    <property type="entry name" value="FAD/NAD(P)-binding domain"/>
    <property type="match status" value="1"/>
</dbReference>
<evidence type="ECO:0000256" key="1">
    <source>
        <dbReference type="ARBA" id="ARBA00010790"/>
    </source>
</evidence>
<feature type="signal peptide" evidence="2">
    <location>
        <begin position="1"/>
        <end position="30"/>
    </location>
</feature>
<sequence length="653" mass="71061">MACSCRLISGRESLYQVLLCFLFLITTTSSAPSLIAAAEYDYIVVGSGPGGGPDPLPVASGGGQYPSSITWDFFVKYYQDDERNKRNSFVTWRARDGSYWLTNDTSWAASNMRQVFQTIEKNNYLPVGTPGHGFNGWFQTNMECTTSVTGPVAGVLTATANDLGQKTPHLPQLRYSSRDYILETINTRQYPLTLSQASLATKILFNTSGGNPKAIGVEYLVGKSLYQADARYSANGPQGEKRTATARREVILSGGTFNSPQLLKLGGIGPADELRKFNISVLVDSPGVGANMQANQEMPIVGTLRANSGGLGTGGCVIRNEDIVNNIQHQPFLASVLFGIVSVDLLFCYVLLLILHRQVTTSGSGPRFDTISPVGRNLTWLRLKPHQRFYFLQPFVTKLSFASSSSLSHNCTVPHNHEVRHDNAKMTQHVILETHIFASSPLTPPWARHFHVRLATLGVNKAKFLDVIRDQVARLGRGDPVVEPLVTLYFTPRTGGRVVSLPGCSPGPVNTMAVPYQPGPMMTIPPAVLYSPVPEGGWPLALTYHNGVNYLTQYGPPTVPAHTLFYDFGSVGYMAETVPNTEPPVVTDVLRSMRLDTIADADVPGLLEWVTGPHGLKLIVLVDLEAEFDPPEIVTPEENSGAQIPGDVAPFSV</sequence>
<dbReference type="STRING" id="1213857.A0A484G649"/>
<dbReference type="InterPro" id="IPR000172">
    <property type="entry name" value="GMC_OxRdtase_N"/>
</dbReference>
<dbReference type="GO" id="GO:0050660">
    <property type="term" value="F:flavin adenine dinucleotide binding"/>
    <property type="evidence" value="ECO:0007669"/>
    <property type="project" value="InterPro"/>
</dbReference>
<evidence type="ECO:0000256" key="2">
    <source>
        <dbReference type="SAM" id="SignalP"/>
    </source>
</evidence>
<protein>
    <submittedName>
        <fullName evidence="4">Oxygen-dependent choline dehydrogenase</fullName>
    </submittedName>
</protein>
<comment type="similarity">
    <text evidence="1">Belongs to the GMC oxidoreductase family.</text>
</comment>
<dbReference type="Pfam" id="PF00732">
    <property type="entry name" value="GMC_oxred_N"/>
    <property type="match status" value="1"/>
</dbReference>
<dbReference type="PANTHER" id="PTHR11552:SF80">
    <property type="entry name" value="GMC OXIDOREDUCTASE"/>
    <property type="match status" value="1"/>
</dbReference>
<proteinExistence type="inferred from homology"/>
<feature type="chain" id="PRO_5019731633" evidence="2">
    <location>
        <begin position="31"/>
        <end position="653"/>
    </location>
</feature>